<dbReference type="PANTHER" id="PTHR31627">
    <property type="entry name" value="SERPENTINE RECEPTOR CLASS GAMMA-RELATED"/>
    <property type="match status" value="1"/>
</dbReference>
<evidence type="ECO:0000313" key="2">
    <source>
        <dbReference type="EMBL" id="GMT15953.1"/>
    </source>
</evidence>
<keyword evidence="1" id="KW-0812">Transmembrane</keyword>
<evidence type="ECO:0008006" key="4">
    <source>
        <dbReference type="Google" id="ProtNLM"/>
    </source>
</evidence>
<keyword evidence="1" id="KW-0472">Membrane</keyword>
<dbReference type="PANTHER" id="PTHR31627:SF42">
    <property type="entry name" value="G_PROTEIN_RECEP_F1_2 DOMAIN-CONTAINING PROTEIN-RELATED"/>
    <property type="match status" value="1"/>
</dbReference>
<sequence length="109" mass="12584">MHLRTSIFIFETIVIIPPTLLYVIEIWILLFNRNDEFNSPFYTLVIVCGITDILGLFLSQVFYALPMAPDIADFFVANMPTWSFTTANALLFYLPLLQDYLNISIAINR</sequence>
<evidence type="ECO:0000313" key="3">
    <source>
        <dbReference type="Proteomes" id="UP001432322"/>
    </source>
</evidence>
<accession>A0AAV5VCN0</accession>
<feature type="transmembrane region" description="Helical" evidence="1">
    <location>
        <begin position="41"/>
        <end position="63"/>
    </location>
</feature>
<comment type="caution">
    <text evidence="2">The sequence shown here is derived from an EMBL/GenBank/DDBJ whole genome shotgun (WGS) entry which is preliminary data.</text>
</comment>
<proteinExistence type="predicted"/>
<dbReference type="Proteomes" id="UP001432322">
    <property type="component" value="Unassembled WGS sequence"/>
</dbReference>
<gene>
    <name evidence="2" type="ORF">PFISCL1PPCAC_7250</name>
</gene>
<dbReference type="AlphaFoldDB" id="A0AAV5VCN0"/>
<protein>
    <recommendedName>
        <fullName evidence="4">G protein-coupled receptor</fullName>
    </recommendedName>
</protein>
<keyword evidence="3" id="KW-1185">Reference proteome</keyword>
<dbReference type="Pfam" id="PF10323">
    <property type="entry name" value="7TM_GPCR_Srv"/>
    <property type="match status" value="1"/>
</dbReference>
<dbReference type="InterPro" id="IPR019426">
    <property type="entry name" value="7TM_GPCR_serpentine_rcpt_Srv"/>
</dbReference>
<feature type="transmembrane region" description="Helical" evidence="1">
    <location>
        <begin position="75"/>
        <end position="94"/>
    </location>
</feature>
<name>A0AAV5VCN0_9BILA</name>
<dbReference type="EMBL" id="BTSY01000002">
    <property type="protein sequence ID" value="GMT15953.1"/>
    <property type="molecule type" value="Genomic_DNA"/>
</dbReference>
<keyword evidence="1" id="KW-1133">Transmembrane helix</keyword>
<organism evidence="2 3">
    <name type="scientific">Pristionchus fissidentatus</name>
    <dbReference type="NCBI Taxonomy" id="1538716"/>
    <lineage>
        <taxon>Eukaryota</taxon>
        <taxon>Metazoa</taxon>
        <taxon>Ecdysozoa</taxon>
        <taxon>Nematoda</taxon>
        <taxon>Chromadorea</taxon>
        <taxon>Rhabditida</taxon>
        <taxon>Rhabditina</taxon>
        <taxon>Diplogasteromorpha</taxon>
        <taxon>Diplogasteroidea</taxon>
        <taxon>Neodiplogasteridae</taxon>
        <taxon>Pristionchus</taxon>
    </lineage>
</organism>
<feature type="transmembrane region" description="Helical" evidence="1">
    <location>
        <begin position="7"/>
        <end position="29"/>
    </location>
</feature>
<feature type="non-terminal residue" evidence="2">
    <location>
        <position position="109"/>
    </location>
</feature>
<dbReference type="InterPro" id="IPR051119">
    <property type="entry name" value="Nematode_SR-like"/>
</dbReference>
<reference evidence="2" key="1">
    <citation type="submission" date="2023-10" db="EMBL/GenBank/DDBJ databases">
        <title>Genome assembly of Pristionchus species.</title>
        <authorList>
            <person name="Yoshida K."/>
            <person name="Sommer R.J."/>
        </authorList>
    </citation>
    <scope>NUCLEOTIDE SEQUENCE</scope>
    <source>
        <strain evidence="2">RS5133</strain>
    </source>
</reference>
<evidence type="ECO:0000256" key="1">
    <source>
        <dbReference type="SAM" id="Phobius"/>
    </source>
</evidence>